<accession>A0A9Y2INU5</accession>
<dbReference type="RefSeq" id="WP_285973339.1">
    <property type="nucleotide sequence ID" value="NZ_CP127294.1"/>
</dbReference>
<dbReference type="AlphaFoldDB" id="A0A9Y2INU5"/>
<name>A0A9Y2INU5_9PSEU</name>
<organism evidence="1 2">
    <name type="scientific">Amycolatopsis carbonis</name>
    <dbReference type="NCBI Taxonomy" id="715471"/>
    <lineage>
        <taxon>Bacteria</taxon>
        <taxon>Bacillati</taxon>
        <taxon>Actinomycetota</taxon>
        <taxon>Actinomycetes</taxon>
        <taxon>Pseudonocardiales</taxon>
        <taxon>Pseudonocardiaceae</taxon>
        <taxon>Amycolatopsis</taxon>
    </lineage>
</organism>
<dbReference type="Proteomes" id="UP001236014">
    <property type="component" value="Chromosome"/>
</dbReference>
<protein>
    <submittedName>
        <fullName evidence="1">Uncharacterized protein</fullName>
    </submittedName>
</protein>
<keyword evidence="2" id="KW-1185">Reference proteome</keyword>
<proteinExistence type="predicted"/>
<evidence type="ECO:0000313" key="1">
    <source>
        <dbReference type="EMBL" id="WIX82774.1"/>
    </source>
</evidence>
<reference evidence="1 2" key="1">
    <citation type="submission" date="2023-06" db="EMBL/GenBank/DDBJ databases">
        <authorList>
            <person name="Oyuntsetseg B."/>
            <person name="Kim S.B."/>
        </authorList>
    </citation>
    <scope>NUCLEOTIDE SEQUENCE [LARGE SCALE GENOMIC DNA]</scope>
    <source>
        <strain evidence="1 2">2-15</strain>
    </source>
</reference>
<dbReference type="EMBL" id="CP127294">
    <property type="protein sequence ID" value="WIX82774.1"/>
    <property type="molecule type" value="Genomic_DNA"/>
</dbReference>
<gene>
    <name evidence="1" type="ORF">QRX50_19325</name>
</gene>
<evidence type="ECO:0000313" key="2">
    <source>
        <dbReference type="Proteomes" id="UP001236014"/>
    </source>
</evidence>
<sequence length="43" mass="4286">MVESGLTAADLLAATASDAVFDSAVVGWPGLSRDLPPGAWAAQ</sequence>
<dbReference type="KEGG" id="acab:QRX50_19325"/>